<dbReference type="InterPro" id="IPR011057">
    <property type="entry name" value="Mss4-like_sf"/>
</dbReference>
<gene>
    <name evidence="6" type="ORF">FA09DRAFT_357911</name>
</gene>
<dbReference type="Pfam" id="PF04828">
    <property type="entry name" value="GFA"/>
    <property type="match status" value="1"/>
</dbReference>
<dbReference type="STRING" id="58919.A0A316ZJM2"/>
<keyword evidence="7" id="KW-1185">Reference proteome</keyword>
<evidence type="ECO:0000256" key="1">
    <source>
        <dbReference type="ARBA" id="ARBA00005495"/>
    </source>
</evidence>
<dbReference type="AlphaFoldDB" id="A0A316ZJM2"/>
<dbReference type="Proteomes" id="UP000245946">
    <property type="component" value="Unassembled WGS sequence"/>
</dbReference>
<organism evidence="6 7">
    <name type="scientific">Tilletiopsis washingtonensis</name>
    <dbReference type="NCBI Taxonomy" id="58919"/>
    <lineage>
        <taxon>Eukaryota</taxon>
        <taxon>Fungi</taxon>
        <taxon>Dikarya</taxon>
        <taxon>Basidiomycota</taxon>
        <taxon>Ustilaginomycotina</taxon>
        <taxon>Exobasidiomycetes</taxon>
        <taxon>Entylomatales</taxon>
        <taxon>Entylomatales incertae sedis</taxon>
        <taxon>Tilletiopsis</taxon>
    </lineage>
</organism>
<dbReference type="OrthoDB" id="9985472at2759"/>
<keyword evidence="2" id="KW-0479">Metal-binding</keyword>
<feature type="domain" description="CENP-V/GFA" evidence="5">
    <location>
        <begin position="1"/>
        <end position="119"/>
    </location>
</feature>
<comment type="similarity">
    <text evidence="1">Belongs to the Gfa family.</text>
</comment>
<evidence type="ECO:0000259" key="5">
    <source>
        <dbReference type="PROSITE" id="PS51891"/>
    </source>
</evidence>
<dbReference type="SUPFAM" id="SSF51316">
    <property type="entry name" value="Mss4-like"/>
    <property type="match status" value="1"/>
</dbReference>
<evidence type="ECO:0000313" key="7">
    <source>
        <dbReference type="Proteomes" id="UP000245946"/>
    </source>
</evidence>
<evidence type="ECO:0000256" key="2">
    <source>
        <dbReference type="ARBA" id="ARBA00022723"/>
    </source>
</evidence>
<accession>A0A316ZJM2</accession>
<evidence type="ECO:0000256" key="4">
    <source>
        <dbReference type="ARBA" id="ARBA00023239"/>
    </source>
</evidence>
<dbReference type="Gene3D" id="3.90.1590.10">
    <property type="entry name" value="glutathione-dependent formaldehyde- activating enzyme (gfa)"/>
    <property type="match status" value="1"/>
</dbReference>
<dbReference type="PROSITE" id="PS51891">
    <property type="entry name" value="CENP_V_GFA"/>
    <property type="match status" value="1"/>
</dbReference>
<name>A0A316ZJM2_9BASI</name>
<dbReference type="GeneID" id="37272428"/>
<dbReference type="RefSeq" id="XP_025601607.1">
    <property type="nucleotide sequence ID" value="XM_025744884.1"/>
</dbReference>
<evidence type="ECO:0000313" key="6">
    <source>
        <dbReference type="EMBL" id="PWO01329.1"/>
    </source>
</evidence>
<dbReference type="GO" id="GO:0046872">
    <property type="term" value="F:metal ion binding"/>
    <property type="evidence" value="ECO:0007669"/>
    <property type="project" value="UniProtKB-KW"/>
</dbReference>
<keyword evidence="3" id="KW-0862">Zinc</keyword>
<sequence length="143" mass="15111">MSARCNCSKFQFEAPKPQMVAVCHCKSCTRSGGSIGSFNAVVTLDDVKFSKGSIAEMSSYNDSDTDSGNTIVRHFCGTCGSALFSIPEKQGEGAIGYLKVAALEDPDAYAPGANAVLFESRAPGFVRKALNWPEGVQVMARGS</sequence>
<dbReference type="GO" id="GO:0016846">
    <property type="term" value="F:carbon-sulfur lyase activity"/>
    <property type="evidence" value="ECO:0007669"/>
    <property type="project" value="InterPro"/>
</dbReference>
<dbReference type="InterPro" id="IPR006913">
    <property type="entry name" value="CENP-V/GFA"/>
</dbReference>
<dbReference type="EMBL" id="KZ819283">
    <property type="protein sequence ID" value="PWO01329.1"/>
    <property type="molecule type" value="Genomic_DNA"/>
</dbReference>
<proteinExistence type="inferred from homology"/>
<dbReference type="PANTHER" id="PTHR33337:SF30">
    <property type="entry name" value="DUF636 DOMAIN PROTEIN (AFU_ORTHOLOGUE AFUA_1G03180)"/>
    <property type="match status" value="1"/>
</dbReference>
<evidence type="ECO:0000256" key="3">
    <source>
        <dbReference type="ARBA" id="ARBA00022833"/>
    </source>
</evidence>
<protein>
    <recommendedName>
        <fullName evidence="5">CENP-V/GFA domain-containing protein</fullName>
    </recommendedName>
</protein>
<reference evidence="6 7" key="1">
    <citation type="journal article" date="2018" name="Mol. Biol. Evol.">
        <title>Broad Genomic Sampling Reveals a Smut Pathogenic Ancestry of the Fungal Clade Ustilaginomycotina.</title>
        <authorList>
            <person name="Kijpornyongpan T."/>
            <person name="Mondo S.J."/>
            <person name="Barry K."/>
            <person name="Sandor L."/>
            <person name="Lee J."/>
            <person name="Lipzen A."/>
            <person name="Pangilinan J."/>
            <person name="LaButti K."/>
            <person name="Hainaut M."/>
            <person name="Henrissat B."/>
            <person name="Grigoriev I.V."/>
            <person name="Spatafora J.W."/>
            <person name="Aime M.C."/>
        </authorList>
    </citation>
    <scope>NUCLEOTIDE SEQUENCE [LARGE SCALE GENOMIC DNA]</scope>
    <source>
        <strain evidence="6 7">MCA 4186</strain>
    </source>
</reference>
<keyword evidence="4" id="KW-0456">Lyase</keyword>
<dbReference type="PANTHER" id="PTHR33337">
    <property type="entry name" value="GFA DOMAIN-CONTAINING PROTEIN"/>
    <property type="match status" value="1"/>
</dbReference>